<dbReference type="Proteomes" id="UP001168972">
    <property type="component" value="Unassembled WGS sequence"/>
</dbReference>
<name>A0AA39F3Q7_MICHY</name>
<keyword evidence="3" id="KW-0862">Zinc</keyword>
<comment type="caution">
    <text evidence="7">The sequence shown here is derived from an EMBL/GenBank/DDBJ whole genome shotgun (WGS) entry which is preliminary data.</text>
</comment>
<dbReference type="AlphaFoldDB" id="A0AA39F3Q7"/>
<reference evidence="7" key="2">
    <citation type="submission" date="2023-03" db="EMBL/GenBank/DDBJ databases">
        <authorList>
            <person name="Inwood S.N."/>
            <person name="Skelly J.G."/>
            <person name="Guhlin J."/>
            <person name="Harrop T.W.R."/>
            <person name="Goldson S.G."/>
            <person name="Dearden P.K."/>
        </authorList>
    </citation>
    <scope>NUCLEOTIDE SEQUENCE</scope>
    <source>
        <strain evidence="7">Lincoln</strain>
        <tissue evidence="7">Whole body</tissue>
    </source>
</reference>
<keyword evidence="5" id="KW-0325">Glycoprotein</keyword>
<dbReference type="GO" id="GO:0008237">
    <property type="term" value="F:metallopeptidase activity"/>
    <property type="evidence" value="ECO:0007669"/>
    <property type="project" value="InterPro"/>
</dbReference>
<sequence length="203" mass="23430">MNNKVEENPDNEESEIEHLQGLAETCNNLYECRQNSVTVISIATIHDLGNFENYAVIAHEVAHLMTVEHDDSLFMKDGECCGNIMKKKEGRFWCRKCLSWSDVSERKLKEFFMSPNCCTFINKPRSLYPPRPRLMLTADEQCQCYGHKSEMIFETKHKKKCESNMICLDDITMFSKAPIPMDGTPCAHNKVCWNKECVSLTED</sequence>
<keyword evidence="1" id="KW-0479">Metal-binding</keyword>
<keyword evidence="2" id="KW-0378">Hydrolase</keyword>
<dbReference type="Gene3D" id="3.40.390.10">
    <property type="entry name" value="Collagenase (Catalytic Domain)"/>
    <property type="match status" value="1"/>
</dbReference>
<accession>A0AA39F3Q7</accession>
<dbReference type="Gene3D" id="3.40.1620.60">
    <property type="match status" value="1"/>
</dbReference>
<dbReference type="EMBL" id="JAQQBR010001833">
    <property type="protein sequence ID" value="KAK0162389.1"/>
    <property type="molecule type" value="Genomic_DNA"/>
</dbReference>
<keyword evidence="8" id="KW-1185">Reference proteome</keyword>
<evidence type="ECO:0000259" key="6">
    <source>
        <dbReference type="Pfam" id="PF17771"/>
    </source>
</evidence>
<proteinExistence type="predicted"/>
<keyword evidence="4" id="KW-1015">Disulfide bond</keyword>
<gene>
    <name evidence="7" type="ORF">PV327_006169</name>
</gene>
<organism evidence="7 8">
    <name type="scientific">Microctonus hyperodae</name>
    <name type="common">Parasitoid wasp</name>
    <dbReference type="NCBI Taxonomy" id="165561"/>
    <lineage>
        <taxon>Eukaryota</taxon>
        <taxon>Metazoa</taxon>
        <taxon>Ecdysozoa</taxon>
        <taxon>Arthropoda</taxon>
        <taxon>Hexapoda</taxon>
        <taxon>Insecta</taxon>
        <taxon>Pterygota</taxon>
        <taxon>Neoptera</taxon>
        <taxon>Endopterygota</taxon>
        <taxon>Hymenoptera</taxon>
        <taxon>Apocrita</taxon>
        <taxon>Ichneumonoidea</taxon>
        <taxon>Braconidae</taxon>
        <taxon>Euphorinae</taxon>
        <taxon>Microctonus</taxon>
    </lineage>
</organism>
<evidence type="ECO:0000256" key="4">
    <source>
        <dbReference type="ARBA" id="ARBA00023157"/>
    </source>
</evidence>
<dbReference type="SUPFAM" id="SSF55486">
    <property type="entry name" value="Metalloproteases ('zincins'), catalytic domain"/>
    <property type="match status" value="1"/>
</dbReference>
<dbReference type="GO" id="GO:0046872">
    <property type="term" value="F:metal ion binding"/>
    <property type="evidence" value="ECO:0007669"/>
    <property type="project" value="UniProtKB-KW"/>
</dbReference>
<evidence type="ECO:0000313" key="7">
    <source>
        <dbReference type="EMBL" id="KAK0162389.1"/>
    </source>
</evidence>
<evidence type="ECO:0000313" key="8">
    <source>
        <dbReference type="Proteomes" id="UP001168972"/>
    </source>
</evidence>
<evidence type="ECO:0000256" key="2">
    <source>
        <dbReference type="ARBA" id="ARBA00022801"/>
    </source>
</evidence>
<dbReference type="Pfam" id="PF17771">
    <property type="entry name" value="ADAMTS_CR_2"/>
    <property type="match status" value="1"/>
</dbReference>
<evidence type="ECO:0000256" key="5">
    <source>
        <dbReference type="ARBA" id="ARBA00023180"/>
    </source>
</evidence>
<dbReference type="InterPro" id="IPR024079">
    <property type="entry name" value="MetalloPept_cat_dom_sf"/>
</dbReference>
<dbReference type="InterPro" id="IPR041645">
    <property type="entry name" value="ADAMTS_CR_2"/>
</dbReference>
<evidence type="ECO:0000256" key="1">
    <source>
        <dbReference type="ARBA" id="ARBA00022723"/>
    </source>
</evidence>
<evidence type="ECO:0000256" key="3">
    <source>
        <dbReference type="ARBA" id="ARBA00022833"/>
    </source>
</evidence>
<protein>
    <recommendedName>
        <fullName evidence="6">ADAMTS cysteine-rich domain-containing protein</fullName>
    </recommendedName>
</protein>
<reference evidence="7" key="1">
    <citation type="journal article" date="2023" name="bioRxiv">
        <title>Scaffold-level genome assemblies of two parasitoid biocontrol wasps reveal the parthenogenesis mechanism and an associated novel virus.</title>
        <authorList>
            <person name="Inwood S."/>
            <person name="Skelly J."/>
            <person name="Guhlin J."/>
            <person name="Harrop T."/>
            <person name="Goldson S."/>
            <person name="Dearden P."/>
        </authorList>
    </citation>
    <scope>NUCLEOTIDE SEQUENCE</scope>
    <source>
        <strain evidence="7">Lincoln</strain>
        <tissue evidence="7">Whole body</tissue>
    </source>
</reference>
<feature type="domain" description="ADAMTS cysteine-rich" evidence="6">
    <location>
        <begin position="132"/>
        <end position="198"/>
    </location>
</feature>